<name>A0A7C4KZM6_9CHLR</name>
<dbReference type="PIRSF" id="PIRSF010256">
    <property type="entry name" value="CoxE_vWa"/>
    <property type="match status" value="1"/>
</dbReference>
<feature type="coiled-coil region" evidence="1">
    <location>
        <begin position="172"/>
        <end position="199"/>
    </location>
</feature>
<evidence type="ECO:0000256" key="1">
    <source>
        <dbReference type="SAM" id="Coils"/>
    </source>
</evidence>
<gene>
    <name evidence="2" type="ORF">ENT17_00210</name>
</gene>
<dbReference type="PANTHER" id="PTHR39338">
    <property type="entry name" value="BLL5662 PROTEIN-RELATED"/>
    <property type="match status" value="1"/>
</dbReference>
<proteinExistence type="predicted"/>
<reference evidence="2" key="1">
    <citation type="journal article" date="2020" name="mSystems">
        <title>Genome- and Community-Level Interaction Insights into Carbon Utilization and Element Cycling Functions of Hydrothermarchaeota in Hydrothermal Sediment.</title>
        <authorList>
            <person name="Zhou Z."/>
            <person name="Liu Y."/>
            <person name="Xu W."/>
            <person name="Pan J."/>
            <person name="Luo Z.H."/>
            <person name="Li M."/>
        </authorList>
    </citation>
    <scope>NUCLEOTIDE SEQUENCE [LARGE SCALE GENOMIC DNA]</scope>
    <source>
        <strain evidence="2">SpSt-556</strain>
    </source>
</reference>
<dbReference type="InterPro" id="IPR036465">
    <property type="entry name" value="vWFA_dom_sf"/>
</dbReference>
<keyword evidence="1" id="KW-0175">Coiled coil</keyword>
<dbReference type="AlphaFoldDB" id="A0A7C4KZM6"/>
<dbReference type="InterPro" id="IPR008912">
    <property type="entry name" value="Uncharacterised_CoxE"/>
</dbReference>
<protein>
    <submittedName>
        <fullName evidence="2">VWA domain-containing protein</fullName>
    </submittedName>
</protein>
<evidence type="ECO:0000313" key="2">
    <source>
        <dbReference type="EMBL" id="HGS86023.1"/>
    </source>
</evidence>
<accession>A0A7C4KZM6</accession>
<dbReference type="PANTHER" id="PTHR39338:SF5">
    <property type="entry name" value="BLR6139 PROTEIN"/>
    <property type="match status" value="1"/>
</dbReference>
<dbReference type="Pfam" id="PF05762">
    <property type="entry name" value="VWA_CoxE"/>
    <property type="match status" value="1"/>
</dbReference>
<dbReference type="SUPFAM" id="SSF53300">
    <property type="entry name" value="vWA-like"/>
    <property type="match status" value="1"/>
</dbReference>
<organism evidence="2">
    <name type="scientific">Bellilinea caldifistulae</name>
    <dbReference type="NCBI Taxonomy" id="360411"/>
    <lineage>
        <taxon>Bacteria</taxon>
        <taxon>Bacillati</taxon>
        <taxon>Chloroflexota</taxon>
        <taxon>Anaerolineae</taxon>
        <taxon>Anaerolineales</taxon>
        <taxon>Anaerolineaceae</taxon>
        <taxon>Bellilinea</taxon>
    </lineage>
</organism>
<comment type="caution">
    <text evidence="2">The sequence shown here is derived from an EMBL/GenBank/DDBJ whole genome shotgun (WGS) entry which is preliminary data.</text>
</comment>
<dbReference type="EMBL" id="DSXR01000005">
    <property type="protein sequence ID" value="HGS86023.1"/>
    <property type="molecule type" value="Genomic_DNA"/>
</dbReference>
<dbReference type="InterPro" id="IPR011195">
    <property type="entry name" value="UCP010256"/>
</dbReference>
<sequence>MEHRTAQFISALRASGVRISLAESEDAFLAVKRMGVQDRERFRLTLRTTLIKDARDLAVFDRLFPLFFRSDEPPPMQNAAASLTPQEARRLAEALRQFTQRLQEMIENLLQGKPLSPQELAELSSLMNQNMQLDLRDQNWLTRQMEQWMQFPELRQAIQELLKKLEEMGFNRRKVDELRRALQNNLNAWQQQIRRQAGESILQRMAENPRQPPMEGLLQRPFQMISPEEMRQLRREVRRLAAALRTRLALRMRRAKAGQLDSKATLRNSLKYGHVPLELRFRDHILKPKLVVICDISTSMRYCSELMLSLLYAIQDQISHTYAFTFINRLAYISPEFAHLPPEQAIEKVLERMPPGYYNTDLGHALEDFSREYLHTLDSRTTLIVVGDGRNNYNNPRVDLLQQFARRARTLIWLNPEPVWLWGSGDSDMRQYAPICQRIFQVSNLAQLAQAVDQMLLHD</sequence>